<dbReference type="Proteomes" id="UP000447434">
    <property type="component" value="Chromosome 3"/>
</dbReference>
<comment type="caution">
    <text evidence="2">The sequence shown here is derived from an EMBL/GenBank/DDBJ whole genome shotgun (WGS) entry which is preliminary data.</text>
</comment>
<dbReference type="OrthoDB" id="4062651at2759"/>
<dbReference type="Gene3D" id="1.10.510.10">
    <property type="entry name" value="Transferase(Phosphotransferase) domain 1"/>
    <property type="match status" value="1"/>
</dbReference>
<evidence type="ECO:0000313" key="2">
    <source>
        <dbReference type="EMBL" id="KAE9617422.1"/>
    </source>
</evidence>
<reference evidence="3" key="1">
    <citation type="journal article" date="2020" name="Nat. Commun.">
        <title>Genome sequence of the cluster root forming white lupin.</title>
        <authorList>
            <person name="Hufnagel B."/>
            <person name="Marques A."/>
            <person name="Soriano A."/>
            <person name="Marques L."/>
            <person name="Divol F."/>
            <person name="Doumas P."/>
            <person name="Sallet E."/>
            <person name="Mancinotti D."/>
            <person name="Carrere S."/>
            <person name="Marande W."/>
            <person name="Arribat S."/>
            <person name="Keller J."/>
            <person name="Huneau C."/>
            <person name="Blein T."/>
            <person name="Aime D."/>
            <person name="Laguerre M."/>
            <person name="Taylor J."/>
            <person name="Schubert V."/>
            <person name="Nelson M."/>
            <person name="Geu-Flores F."/>
            <person name="Crespi M."/>
            <person name="Gallardo-Guerrero K."/>
            <person name="Delaux P.-M."/>
            <person name="Salse J."/>
            <person name="Berges H."/>
            <person name="Guyot R."/>
            <person name="Gouzy J."/>
            <person name="Peret B."/>
        </authorList>
    </citation>
    <scope>NUCLEOTIDE SEQUENCE [LARGE SCALE GENOMIC DNA]</scope>
    <source>
        <strain evidence="3">cv. Amiga</strain>
    </source>
</reference>
<keyword evidence="3" id="KW-1185">Reference proteome</keyword>
<keyword evidence="2" id="KW-0808">Transferase</keyword>
<evidence type="ECO:0000259" key="1">
    <source>
        <dbReference type="Pfam" id="PF07714"/>
    </source>
</evidence>
<gene>
    <name evidence="2" type="ORF">Lalb_Chr03g0035221</name>
</gene>
<accession>A0A6A4QVH0</accession>
<dbReference type="Pfam" id="PF07714">
    <property type="entry name" value="PK_Tyr_Ser-Thr"/>
    <property type="match status" value="1"/>
</dbReference>
<dbReference type="PANTHER" id="PTHR44329">
    <property type="entry name" value="SERINE/THREONINE-PROTEIN KINASE TNNI3K-RELATED"/>
    <property type="match status" value="1"/>
</dbReference>
<name>A0A6A4QVH0_LUPAL</name>
<dbReference type="EMBL" id="WOCE01000003">
    <property type="protein sequence ID" value="KAE9617422.1"/>
    <property type="molecule type" value="Genomic_DNA"/>
</dbReference>
<dbReference type="InterPro" id="IPR011009">
    <property type="entry name" value="Kinase-like_dom_sf"/>
</dbReference>
<dbReference type="PANTHER" id="PTHR44329:SF41">
    <property type="entry name" value="OS12G0163800 PROTEIN"/>
    <property type="match status" value="1"/>
</dbReference>
<proteinExistence type="predicted"/>
<keyword evidence="2" id="KW-0418">Kinase</keyword>
<sequence>MTPLQAALGVRQGLRPELPKHGHPELLDLMQRCWEGVPNDRPSFHEITVELENLLQEVERGLDSQANGA</sequence>
<dbReference type="AlphaFoldDB" id="A0A6A4QVH0"/>
<protein>
    <submittedName>
        <fullName evidence="2">Putative dual-specificity kinase TKL-Pl-4 family</fullName>
    </submittedName>
</protein>
<dbReference type="InterPro" id="IPR051681">
    <property type="entry name" value="Ser/Thr_Kinases-Pseudokinases"/>
</dbReference>
<organism evidence="2 3">
    <name type="scientific">Lupinus albus</name>
    <name type="common">White lupine</name>
    <name type="synonym">Lupinus termis</name>
    <dbReference type="NCBI Taxonomy" id="3870"/>
    <lineage>
        <taxon>Eukaryota</taxon>
        <taxon>Viridiplantae</taxon>
        <taxon>Streptophyta</taxon>
        <taxon>Embryophyta</taxon>
        <taxon>Tracheophyta</taxon>
        <taxon>Spermatophyta</taxon>
        <taxon>Magnoliopsida</taxon>
        <taxon>eudicotyledons</taxon>
        <taxon>Gunneridae</taxon>
        <taxon>Pentapetalae</taxon>
        <taxon>rosids</taxon>
        <taxon>fabids</taxon>
        <taxon>Fabales</taxon>
        <taxon>Fabaceae</taxon>
        <taxon>Papilionoideae</taxon>
        <taxon>50 kb inversion clade</taxon>
        <taxon>genistoids sensu lato</taxon>
        <taxon>core genistoids</taxon>
        <taxon>Genisteae</taxon>
        <taxon>Lupinus</taxon>
    </lineage>
</organism>
<dbReference type="SUPFAM" id="SSF56112">
    <property type="entry name" value="Protein kinase-like (PK-like)"/>
    <property type="match status" value="1"/>
</dbReference>
<dbReference type="GO" id="GO:0004674">
    <property type="term" value="F:protein serine/threonine kinase activity"/>
    <property type="evidence" value="ECO:0007669"/>
    <property type="project" value="TreeGrafter"/>
</dbReference>
<feature type="domain" description="Serine-threonine/tyrosine-protein kinase catalytic" evidence="1">
    <location>
        <begin position="5"/>
        <end position="51"/>
    </location>
</feature>
<evidence type="ECO:0000313" key="3">
    <source>
        <dbReference type="Proteomes" id="UP000447434"/>
    </source>
</evidence>
<dbReference type="InterPro" id="IPR001245">
    <property type="entry name" value="Ser-Thr/Tyr_kinase_cat_dom"/>
</dbReference>